<organism evidence="1 2">
    <name type="scientific">Haloarcula onubensis</name>
    <dbReference type="NCBI Taxonomy" id="2950539"/>
    <lineage>
        <taxon>Archaea</taxon>
        <taxon>Methanobacteriati</taxon>
        <taxon>Methanobacteriota</taxon>
        <taxon>Stenosarchaea group</taxon>
        <taxon>Halobacteria</taxon>
        <taxon>Halobacteriales</taxon>
        <taxon>Haloarculaceae</taxon>
        <taxon>Haloarcula</taxon>
    </lineage>
</organism>
<dbReference type="EMBL" id="JAMQOS010000002">
    <property type="protein sequence ID" value="MDS0282116.1"/>
    <property type="molecule type" value="Genomic_DNA"/>
</dbReference>
<evidence type="ECO:0008006" key="3">
    <source>
        <dbReference type="Google" id="ProtNLM"/>
    </source>
</evidence>
<gene>
    <name evidence="1" type="ORF">NDI86_08270</name>
</gene>
<protein>
    <recommendedName>
        <fullName evidence="3">Rubrerythrin-like domain-containing protein</fullName>
    </recommendedName>
</protein>
<name>A0ABU2FPB3_9EURY</name>
<proteinExistence type="predicted"/>
<dbReference type="Proteomes" id="UP001268864">
    <property type="component" value="Unassembled WGS sequence"/>
</dbReference>
<accession>A0ABU2FPB3</accession>
<reference evidence="1 2" key="1">
    <citation type="submission" date="2022-06" db="EMBL/GenBank/DDBJ databases">
        <title>Halomicroarcula sp. a new haloarchaeum isolate from saline soil.</title>
        <authorList>
            <person name="Strakova D."/>
            <person name="Galisteo C."/>
            <person name="Sanchez-Porro C."/>
            <person name="Ventosa A."/>
        </authorList>
    </citation>
    <scope>NUCLEOTIDE SEQUENCE [LARGE SCALE GENOMIC DNA]</scope>
    <source>
        <strain evidence="1 2">S3CR25-11</strain>
    </source>
</reference>
<comment type="caution">
    <text evidence="1">The sequence shown here is derived from an EMBL/GenBank/DDBJ whole genome shotgun (WGS) entry which is preliminary data.</text>
</comment>
<evidence type="ECO:0000313" key="1">
    <source>
        <dbReference type="EMBL" id="MDS0282116.1"/>
    </source>
</evidence>
<keyword evidence="2" id="KW-1185">Reference proteome</keyword>
<sequence length="57" mass="6488">MPRPALRRDMFEALKRVVRRRARGDSFRECRRCGTTVERAAGGCPACESTDIANYDL</sequence>
<dbReference type="RefSeq" id="WP_310899949.1">
    <property type="nucleotide sequence ID" value="NZ_JAMQOS010000002.1"/>
</dbReference>
<evidence type="ECO:0000313" key="2">
    <source>
        <dbReference type="Proteomes" id="UP001268864"/>
    </source>
</evidence>